<protein>
    <recommendedName>
        <fullName evidence="6">Ribosomal RNA small subunit methyltransferase I</fullName>
        <ecNumber evidence="6">2.1.1.198</ecNumber>
    </recommendedName>
    <alternativeName>
        <fullName evidence="6">16S rRNA 2'-O-ribose C1402 methyltransferase</fullName>
    </alternativeName>
    <alternativeName>
        <fullName evidence="6">rRNA (cytidine-2'-O-)-methyltransferase RsmI</fullName>
    </alternativeName>
</protein>
<dbReference type="PANTHER" id="PTHR46111">
    <property type="entry name" value="RIBOSOMAL RNA SMALL SUBUNIT METHYLTRANSFERASE I"/>
    <property type="match status" value="1"/>
</dbReference>
<evidence type="ECO:0000256" key="6">
    <source>
        <dbReference type="HAMAP-Rule" id="MF_01877"/>
    </source>
</evidence>
<dbReference type="Pfam" id="PF00590">
    <property type="entry name" value="TP_methylase"/>
    <property type="match status" value="1"/>
</dbReference>
<comment type="catalytic activity">
    <reaction evidence="6">
        <text>cytidine(1402) in 16S rRNA + S-adenosyl-L-methionine = 2'-O-methylcytidine(1402) in 16S rRNA + S-adenosyl-L-homocysteine + H(+)</text>
        <dbReference type="Rhea" id="RHEA:42924"/>
        <dbReference type="Rhea" id="RHEA-COMP:10285"/>
        <dbReference type="Rhea" id="RHEA-COMP:10286"/>
        <dbReference type="ChEBI" id="CHEBI:15378"/>
        <dbReference type="ChEBI" id="CHEBI:57856"/>
        <dbReference type="ChEBI" id="CHEBI:59789"/>
        <dbReference type="ChEBI" id="CHEBI:74495"/>
        <dbReference type="ChEBI" id="CHEBI:82748"/>
        <dbReference type="EC" id="2.1.1.198"/>
    </reaction>
</comment>
<dbReference type="AlphaFoldDB" id="A0A1G1W0L5"/>
<comment type="function">
    <text evidence="6">Catalyzes the 2'-O-methylation of the ribose of cytidine 1402 (C1402) in 16S rRNA.</text>
</comment>
<dbReference type="InterPro" id="IPR014777">
    <property type="entry name" value="4pyrrole_Mease_sub1"/>
</dbReference>
<dbReference type="HAMAP" id="MF_01877">
    <property type="entry name" value="16SrRNA_methyltr_I"/>
    <property type="match status" value="1"/>
</dbReference>
<reference evidence="8 9" key="1">
    <citation type="journal article" date="2016" name="Nat. Commun.">
        <title>Thousands of microbial genomes shed light on interconnected biogeochemical processes in an aquifer system.</title>
        <authorList>
            <person name="Anantharaman K."/>
            <person name="Brown C.T."/>
            <person name="Hug L.A."/>
            <person name="Sharon I."/>
            <person name="Castelle C.J."/>
            <person name="Probst A.J."/>
            <person name="Thomas B.C."/>
            <person name="Singh A."/>
            <person name="Wilkins M.J."/>
            <person name="Karaoz U."/>
            <person name="Brodie E.L."/>
            <person name="Williams K.H."/>
            <person name="Hubbard S.S."/>
            <person name="Banfield J.F."/>
        </authorList>
    </citation>
    <scope>NUCLEOTIDE SEQUENCE [LARGE SCALE GENOMIC DNA]</scope>
</reference>
<dbReference type="Gene3D" id="3.40.1010.10">
    <property type="entry name" value="Cobalt-precorrin-4 Transmethylase, Domain 1"/>
    <property type="match status" value="1"/>
</dbReference>
<dbReference type="InterPro" id="IPR000878">
    <property type="entry name" value="4pyrrol_Mease"/>
</dbReference>
<dbReference type="InterPro" id="IPR014776">
    <property type="entry name" value="4pyrrole_Mease_sub2"/>
</dbReference>
<dbReference type="PIRSF" id="PIRSF005917">
    <property type="entry name" value="MTase_YraL"/>
    <property type="match status" value="1"/>
</dbReference>
<dbReference type="PANTHER" id="PTHR46111:SF1">
    <property type="entry name" value="RIBOSOMAL RNA SMALL SUBUNIT METHYLTRANSFERASE I"/>
    <property type="match status" value="1"/>
</dbReference>
<dbReference type="FunFam" id="3.40.1010.10:FF:000002">
    <property type="entry name" value="Ribosomal RNA small subunit methyltransferase I"/>
    <property type="match status" value="1"/>
</dbReference>
<dbReference type="InterPro" id="IPR018063">
    <property type="entry name" value="SAM_MeTrfase_RsmI_CS"/>
</dbReference>
<dbReference type="EMBL" id="MHCN01000017">
    <property type="protein sequence ID" value="OGY21201.1"/>
    <property type="molecule type" value="Genomic_DNA"/>
</dbReference>
<dbReference type="CDD" id="cd11648">
    <property type="entry name" value="RsmI"/>
    <property type="match status" value="1"/>
</dbReference>
<dbReference type="Proteomes" id="UP000176299">
    <property type="component" value="Unassembled WGS sequence"/>
</dbReference>
<keyword evidence="1 6" id="KW-0963">Cytoplasm</keyword>
<dbReference type="InterPro" id="IPR008189">
    <property type="entry name" value="rRNA_ssu_MeTfrase_I"/>
</dbReference>
<accession>A0A1G1W0L5</accession>
<comment type="caution">
    <text evidence="8">The sequence shown here is derived from an EMBL/GenBank/DDBJ whole genome shotgun (WGS) entry which is preliminary data.</text>
</comment>
<keyword evidence="2 6" id="KW-0698">rRNA processing</keyword>
<feature type="domain" description="Tetrapyrrole methylase" evidence="7">
    <location>
        <begin position="3"/>
        <end position="206"/>
    </location>
</feature>
<evidence type="ECO:0000256" key="2">
    <source>
        <dbReference type="ARBA" id="ARBA00022552"/>
    </source>
</evidence>
<evidence type="ECO:0000313" key="8">
    <source>
        <dbReference type="EMBL" id="OGY21201.1"/>
    </source>
</evidence>
<proteinExistence type="inferred from homology"/>
<dbReference type="NCBIfam" id="TIGR00096">
    <property type="entry name" value="16S rRNA (cytidine(1402)-2'-O)-methyltransferase"/>
    <property type="match status" value="1"/>
</dbReference>
<evidence type="ECO:0000256" key="3">
    <source>
        <dbReference type="ARBA" id="ARBA00022603"/>
    </source>
</evidence>
<dbReference type="EC" id="2.1.1.198" evidence="6"/>
<sequence length="222" mass="25049">MSTLYLVATPIGNLKDITLRALETLKEVDLVLAEDTRRTRQLLSHYNISKPIESFHEHSEESKIPTVLEKLNAGVEIALVSDAGTPTISDPGFKLVRECLKNNIKVEPIPGPSAILTSLIASGLPTDSFLFLGYLPKKRGKQDAMLDFLELVWSKRAVTVIFFESPYRIKKTLTDFARRFPQRELVVGRELTKVHEEFIRGKVMEVASKEFPTKGEFTILLH</sequence>
<dbReference type="InterPro" id="IPR035996">
    <property type="entry name" value="4pyrrol_Methylase_sf"/>
</dbReference>
<evidence type="ECO:0000256" key="5">
    <source>
        <dbReference type="ARBA" id="ARBA00022691"/>
    </source>
</evidence>
<dbReference type="GO" id="GO:0070677">
    <property type="term" value="F:rRNA (cytosine-2'-O-)-methyltransferase activity"/>
    <property type="evidence" value="ECO:0007669"/>
    <property type="project" value="UniProtKB-UniRule"/>
</dbReference>
<dbReference type="Gene3D" id="3.30.950.10">
    <property type="entry name" value="Methyltransferase, Cobalt-precorrin-4 Transmethylase, Domain 2"/>
    <property type="match status" value="1"/>
</dbReference>
<comment type="similarity">
    <text evidence="6">Belongs to the methyltransferase superfamily. RsmI family.</text>
</comment>
<evidence type="ECO:0000313" key="9">
    <source>
        <dbReference type="Proteomes" id="UP000176299"/>
    </source>
</evidence>
<dbReference type="PROSITE" id="PS01296">
    <property type="entry name" value="RSMI"/>
    <property type="match status" value="1"/>
</dbReference>
<name>A0A1G1W0L5_9BACT</name>
<dbReference type="STRING" id="1802591.A2113_00650"/>
<evidence type="ECO:0000256" key="4">
    <source>
        <dbReference type="ARBA" id="ARBA00022679"/>
    </source>
</evidence>
<keyword evidence="4 6" id="KW-0808">Transferase</keyword>
<dbReference type="SUPFAM" id="SSF53790">
    <property type="entry name" value="Tetrapyrrole methylase"/>
    <property type="match status" value="1"/>
</dbReference>
<keyword evidence="5 6" id="KW-0949">S-adenosyl-L-methionine</keyword>
<keyword evidence="3 6" id="KW-0489">Methyltransferase</keyword>
<evidence type="ECO:0000256" key="1">
    <source>
        <dbReference type="ARBA" id="ARBA00022490"/>
    </source>
</evidence>
<comment type="subcellular location">
    <subcellularLocation>
        <location evidence="6">Cytoplasm</location>
    </subcellularLocation>
</comment>
<organism evidence="8 9">
    <name type="scientific">Candidatus Woykebacteria bacterium GWA1_44_8</name>
    <dbReference type="NCBI Taxonomy" id="1802591"/>
    <lineage>
        <taxon>Bacteria</taxon>
        <taxon>Candidatus Woykeibacteriota</taxon>
    </lineage>
</organism>
<dbReference type="GO" id="GO:0005737">
    <property type="term" value="C:cytoplasm"/>
    <property type="evidence" value="ECO:0007669"/>
    <property type="project" value="UniProtKB-SubCell"/>
</dbReference>
<gene>
    <name evidence="6" type="primary">rsmI</name>
    <name evidence="8" type="ORF">A2113_00650</name>
</gene>
<evidence type="ECO:0000259" key="7">
    <source>
        <dbReference type="Pfam" id="PF00590"/>
    </source>
</evidence>